<dbReference type="OrthoDB" id="3219396at2759"/>
<dbReference type="Pfam" id="PF12937">
    <property type="entry name" value="F-box-like"/>
    <property type="match status" value="1"/>
</dbReference>
<evidence type="ECO:0000313" key="5">
    <source>
        <dbReference type="EMBL" id="CAB5379542.1"/>
    </source>
</evidence>
<evidence type="ECO:0000256" key="1">
    <source>
        <dbReference type="ARBA" id="ARBA00022574"/>
    </source>
</evidence>
<reference evidence="7 9" key="1">
    <citation type="submission" date="2016-04" db="EMBL/GenBank/DDBJ databases">
        <title>Genome analyses suggest a sexual origin of heterokaryosis in a supposedly ancient asexual fungus.</title>
        <authorList>
            <person name="Ropars J."/>
            <person name="Sedzielewska K."/>
            <person name="Noel J."/>
            <person name="Charron P."/>
            <person name="Farinelli L."/>
            <person name="Marton T."/>
            <person name="Kruger M."/>
            <person name="Pelin A."/>
            <person name="Brachmann A."/>
            <person name="Corradi N."/>
        </authorList>
    </citation>
    <scope>NUCLEOTIDE SEQUENCE [LARGE SCALE GENOMIC DNA]</scope>
    <source>
        <strain evidence="7 9">C2</strain>
    </source>
</reference>
<dbReference type="PANTHER" id="PTHR44436">
    <property type="entry name" value="F-BOX/WD REPEAT-CONTAINING PROTEIN 2"/>
    <property type="match status" value="1"/>
</dbReference>
<evidence type="ECO:0000313" key="8">
    <source>
        <dbReference type="Proteomes" id="UP000232688"/>
    </source>
</evidence>
<evidence type="ECO:0000313" key="9">
    <source>
        <dbReference type="Proteomes" id="UP000233469"/>
    </source>
</evidence>
<dbReference type="SMART" id="SM00320">
    <property type="entry name" value="WD40"/>
    <property type="match status" value="3"/>
</dbReference>
<dbReference type="InterPro" id="IPR036047">
    <property type="entry name" value="F-box-like_dom_sf"/>
</dbReference>
<accession>A0A2I1DYW2</accession>
<name>A0A2I1DYW2_9GLOM</name>
<sequence length="702" mass="80394">MSYQKSKLDIAQHEPIYKRSKQNHVAQKRIDCVKENKRDFVKIFSDELNLHVFKYLSAADLSICALVSRQWWRLTNDRQLWKDLFLSRFKAPKRPNLTYRLESLQMIPSQINGFPKSQMLPDETCTNKADEEDWKNIYRVSHNWQTGNCRVIDFKPYVNLNKDRKQDVFSSSSSVSHEESLETRDIPSPINFFTRFHSSPPVNTNSNPLVQFTRHVILTASFSGINDINSIPEVHLWRVGKQNEHIDTLRSEVLHKEIKIQKSKFPITITCLKLDSNEGKDDTETHKLVAGYSSGGFTIWEIDSLERSNNDIGKWRHREIYTLPTMSSHRLPYTRSPLIACALHFPVLVTCTEDFELSIYFIDYKSEVNTLLSSDEKSIGRVECRLVHQLRSFVCWTPVEISVECITTDSTQCTSMNYEPQDSWKAIVAYSAPLYGGGWTVGIQEIKFSATRLISTRHCSSLPSFIPILSENNFTDNIEQFSFAPITTITYNSGQLVTAHCDNTLQVYYVLEQGTKLECKHKCTLYGHTGSVMSVALDEHGKLITGSMDHSIKIWDLGWNLVKNNERRRSKDYDNDAKDINYHHSLYRDTEFSTVGITAKRKKHGECIVTLNDSSNNIREFEKYNLGIKWVGFDEGRIVSVCGGTNLKNNLQSNIKNNGSRKGPIGPPPGWVGLSSTETKVDSQLNCMEDIGIVKVWSFCDE</sequence>
<proteinExistence type="predicted"/>
<comment type="caution">
    <text evidence="6">The sequence shown here is derived from an EMBL/GenBank/DDBJ whole genome shotgun (WGS) entry which is preliminary data.</text>
</comment>
<dbReference type="VEuPathDB" id="FungiDB:RhiirFUN_022642"/>
<dbReference type="InterPro" id="IPR001680">
    <property type="entry name" value="WD40_rpt"/>
</dbReference>
<keyword evidence="2" id="KW-0677">Repeat</keyword>
<dbReference type="InterPro" id="IPR015943">
    <property type="entry name" value="WD40/YVTN_repeat-like_dom_sf"/>
</dbReference>
<keyword evidence="1 3" id="KW-0853">WD repeat</keyword>
<reference evidence="8 9" key="2">
    <citation type="submission" date="2017-10" db="EMBL/GenBank/DDBJ databases">
        <title>Extensive intraspecific genome diversity in a model arbuscular mycorrhizal fungus.</title>
        <authorList>
            <person name="Chen E.C.H."/>
            <person name="Morin E."/>
            <person name="Baudet D."/>
            <person name="Noel J."/>
            <person name="Ndikumana S."/>
            <person name="Charron P."/>
            <person name="St-Onge C."/>
            <person name="Giorgi J."/>
            <person name="Grigoriev I.V."/>
            <person name="Roux C."/>
            <person name="Martin F.M."/>
            <person name="Corradi N."/>
        </authorList>
    </citation>
    <scope>NUCLEOTIDE SEQUENCE [LARGE SCALE GENOMIC DNA]</scope>
    <source>
        <strain evidence="6 8">A1</strain>
        <strain evidence="7 9">C2</strain>
    </source>
</reference>
<dbReference type="EMBL" id="CAGKOT010000041">
    <property type="protein sequence ID" value="CAB5379542.1"/>
    <property type="molecule type" value="Genomic_DNA"/>
</dbReference>
<evidence type="ECO:0000313" key="6">
    <source>
        <dbReference type="EMBL" id="PKC64976.1"/>
    </source>
</evidence>
<dbReference type="InterPro" id="IPR036322">
    <property type="entry name" value="WD40_repeat_dom_sf"/>
</dbReference>
<dbReference type="Proteomes" id="UP000233469">
    <property type="component" value="Unassembled WGS sequence"/>
</dbReference>
<dbReference type="InterPro" id="IPR001810">
    <property type="entry name" value="F-box_dom"/>
</dbReference>
<evidence type="ECO:0000259" key="4">
    <source>
        <dbReference type="PROSITE" id="PS50181"/>
    </source>
</evidence>
<feature type="domain" description="F-box" evidence="4">
    <location>
        <begin position="38"/>
        <end position="84"/>
    </location>
</feature>
<evidence type="ECO:0000313" key="7">
    <source>
        <dbReference type="EMBL" id="PKK66648.1"/>
    </source>
</evidence>
<dbReference type="SUPFAM" id="SSF81383">
    <property type="entry name" value="F-box domain"/>
    <property type="match status" value="1"/>
</dbReference>
<dbReference type="SUPFAM" id="SSF50978">
    <property type="entry name" value="WD40 repeat-like"/>
    <property type="match status" value="1"/>
</dbReference>
<dbReference type="VEuPathDB" id="FungiDB:RhiirA1_461651"/>
<dbReference type="Gene3D" id="1.20.1280.50">
    <property type="match status" value="1"/>
</dbReference>
<dbReference type="EMBL" id="LLXL01001064">
    <property type="protein sequence ID" value="PKK66648.1"/>
    <property type="molecule type" value="Genomic_DNA"/>
</dbReference>
<organism evidence="6 8">
    <name type="scientific">Rhizophagus irregularis</name>
    <dbReference type="NCBI Taxonomy" id="588596"/>
    <lineage>
        <taxon>Eukaryota</taxon>
        <taxon>Fungi</taxon>
        <taxon>Fungi incertae sedis</taxon>
        <taxon>Mucoromycota</taxon>
        <taxon>Glomeromycotina</taxon>
        <taxon>Glomeromycetes</taxon>
        <taxon>Glomerales</taxon>
        <taxon>Glomeraceae</taxon>
        <taxon>Rhizophagus</taxon>
    </lineage>
</organism>
<dbReference type="PROSITE" id="PS50294">
    <property type="entry name" value="WD_REPEATS_REGION"/>
    <property type="match status" value="1"/>
</dbReference>
<dbReference type="Gene3D" id="2.130.10.10">
    <property type="entry name" value="YVTN repeat-like/Quinoprotein amine dehydrogenase"/>
    <property type="match status" value="1"/>
</dbReference>
<gene>
    <name evidence="5" type="ORF">CHRIB12_LOCUS16670</name>
    <name evidence="6" type="ORF">RhiirA1_461651</name>
    <name evidence="7" type="ORF">RhiirC2_784506</name>
</gene>
<evidence type="ECO:0000256" key="3">
    <source>
        <dbReference type="PROSITE-ProRule" id="PRU00221"/>
    </source>
</evidence>
<protein>
    <recommendedName>
        <fullName evidence="4">F-box domain-containing protein</fullName>
    </recommendedName>
</protein>
<dbReference type="PROSITE" id="PS50181">
    <property type="entry name" value="FBOX"/>
    <property type="match status" value="1"/>
</dbReference>
<dbReference type="Proteomes" id="UP000232688">
    <property type="component" value="Unassembled WGS sequence"/>
</dbReference>
<dbReference type="EMBL" id="LLXH01000584">
    <property type="protein sequence ID" value="PKC64976.1"/>
    <property type="molecule type" value="Genomic_DNA"/>
</dbReference>
<dbReference type="Proteomes" id="UP000684084">
    <property type="component" value="Unassembled WGS sequence"/>
</dbReference>
<evidence type="ECO:0000256" key="2">
    <source>
        <dbReference type="ARBA" id="ARBA00022737"/>
    </source>
</evidence>
<feature type="repeat" description="WD" evidence="3">
    <location>
        <begin position="525"/>
        <end position="557"/>
    </location>
</feature>
<dbReference type="VEuPathDB" id="FungiDB:FUN_017324"/>
<dbReference type="AlphaFoldDB" id="A0A2I1DYW2"/>
<reference evidence="6 8" key="3">
    <citation type="submission" date="2017-10" db="EMBL/GenBank/DDBJ databases">
        <title>Genome analyses suggest a sexual origin of heterokaryosis in a supposedly ancient asexual fungus.</title>
        <authorList>
            <person name="Corradi N."/>
            <person name="Sedzielewska K."/>
            <person name="Noel J."/>
            <person name="Charron P."/>
            <person name="Farinelli L."/>
            <person name="Marton T."/>
            <person name="Kruger M."/>
            <person name="Pelin A."/>
            <person name="Brachmann A."/>
            <person name="Corradi N."/>
        </authorList>
    </citation>
    <scope>NUCLEOTIDE SEQUENCE [LARGE SCALE GENOMIC DNA]</scope>
    <source>
        <strain evidence="6 8">A1</strain>
    </source>
</reference>
<dbReference type="PANTHER" id="PTHR44436:SF1">
    <property type="entry name" value="F-BOX_WD REPEAT-CONTAINING PROTEIN 2"/>
    <property type="match status" value="1"/>
</dbReference>
<dbReference type="PROSITE" id="PS00678">
    <property type="entry name" value="WD_REPEATS_1"/>
    <property type="match status" value="1"/>
</dbReference>
<dbReference type="InterPro" id="IPR042627">
    <property type="entry name" value="FBXW2"/>
</dbReference>
<dbReference type="Pfam" id="PF25499">
    <property type="entry name" value="Beta-prop_pof12"/>
    <property type="match status" value="1"/>
</dbReference>
<dbReference type="InterPro" id="IPR019775">
    <property type="entry name" value="WD40_repeat_CS"/>
</dbReference>
<dbReference type="PROSITE" id="PS50082">
    <property type="entry name" value="WD_REPEATS_2"/>
    <property type="match status" value="1"/>
</dbReference>
<reference evidence="5" key="4">
    <citation type="submission" date="2020-05" db="EMBL/GenBank/DDBJ databases">
        <authorList>
            <person name="Rincon C."/>
            <person name="Sanders R I."/>
            <person name="Robbins C."/>
            <person name="Chaturvedi A."/>
        </authorList>
    </citation>
    <scope>NUCLEOTIDE SEQUENCE</scope>
    <source>
        <strain evidence="5">CHB12</strain>
    </source>
</reference>